<keyword evidence="3" id="KW-1185">Reference proteome</keyword>
<dbReference type="PANTHER" id="PTHR37432:SF1">
    <property type="entry name" value="HAT C-TERMINAL DIMERISATION DOMAIN-CONTAINING PROTEIN-RELATED"/>
    <property type="match status" value="1"/>
</dbReference>
<dbReference type="HOGENOM" id="CLU_2388159_0_0_1"/>
<dbReference type="STRING" id="135651.G0PB77"/>
<sequence length="94" mass="11109">MDSQSDVDELTTFMQEKVTRNTPECPLLYWSNKKDEYPLLSQIALRVYSTVSSETICERAFSAVKRVVRDDRHRLKPAFIEKLMLSYFHANQYK</sequence>
<reference evidence="3" key="1">
    <citation type="submission" date="2011-07" db="EMBL/GenBank/DDBJ databases">
        <authorList>
            <consortium name="Caenorhabditis brenneri Sequencing and Analysis Consortium"/>
            <person name="Wilson R.K."/>
        </authorList>
    </citation>
    <scope>NUCLEOTIDE SEQUENCE [LARGE SCALE GENOMIC DNA]</scope>
    <source>
        <strain evidence="3">PB2801</strain>
    </source>
</reference>
<evidence type="ECO:0000259" key="1">
    <source>
        <dbReference type="Pfam" id="PF05699"/>
    </source>
</evidence>
<protein>
    <recommendedName>
        <fullName evidence="1">HAT C-terminal dimerisation domain-containing protein</fullName>
    </recommendedName>
</protein>
<dbReference type="InterPro" id="IPR012337">
    <property type="entry name" value="RNaseH-like_sf"/>
</dbReference>
<dbReference type="SUPFAM" id="SSF53098">
    <property type="entry name" value="Ribonuclease H-like"/>
    <property type="match status" value="1"/>
</dbReference>
<dbReference type="GO" id="GO:0046983">
    <property type="term" value="F:protein dimerization activity"/>
    <property type="evidence" value="ECO:0007669"/>
    <property type="project" value="InterPro"/>
</dbReference>
<dbReference type="eggNOG" id="ENOG502TK0Y">
    <property type="taxonomic scope" value="Eukaryota"/>
</dbReference>
<dbReference type="OrthoDB" id="2438421at2759"/>
<feature type="domain" description="HAT C-terminal dimerisation" evidence="1">
    <location>
        <begin position="9"/>
        <end position="86"/>
    </location>
</feature>
<dbReference type="InParanoid" id="G0PB77"/>
<dbReference type="PANTHER" id="PTHR37432">
    <property type="entry name" value="PROTEIN CBG21304"/>
    <property type="match status" value="1"/>
</dbReference>
<dbReference type="Proteomes" id="UP000008068">
    <property type="component" value="Unassembled WGS sequence"/>
</dbReference>
<evidence type="ECO:0000313" key="2">
    <source>
        <dbReference type="EMBL" id="EGT50254.1"/>
    </source>
</evidence>
<accession>G0PB77</accession>
<evidence type="ECO:0000313" key="3">
    <source>
        <dbReference type="Proteomes" id="UP000008068"/>
    </source>
</evidence>
<gene>
    <name evidence="2" type="ORF">CAEBREN_31392</name>
</gene>
<name>G0PB77_CAEBE</name>
<dbReference type="Pfam" id="PF05699">
    <property type="entry name" value="Dimer_Tnp_hAT"/>
    <property type="match status" value="1"/>
</dbReference>
<dbReference type="EMBL" id="GL380203">
    <property type="protein sequence ID" value="EGT50254.1"/>
    <property type="molecule type" value="Genomic_DNA"/>
</dbReference>
<dbReference type="AlphaFoldDB" id="G0PB77"/>
<proteinExistence type="predicted"/>
<organism evidence="3">
    <name type="scientific">Caenorhabditis brenneri</name>
    <name type="common">Nematode worm</name>
    <dbReference type="NCBI Taxonomy" id="135651"/>
    <lineage>
        <taxon>Eukaryota</taxon>
        <taxon>Metazoa</taxon>
        <taxon>Ecdysozoa</taxon>
        <taxon>Nematoda</taxon>
        <taxon>Chromadorea</taxon>
        <taxon>Rhabditida</taxon>
        <taxon>Rhabditina</taxon>
        <taxon>Rhabditomorpha</taxon>
        <taxon>Rhabditoidea</taxon>
        <taxon>Rhabditidae</taxon>
        <taxon>Peloderinae</taxon>
        <taxon>Caenorhabditis</taxon>
    </lineage>
</organism>
<dbReference type="InterPro" id="IPR008906">
    <property type="entry name" value="HATC_C_dom"/>
</dbReference>